<evidence type="ECO:0008006" key="5">
    <source>
        <dbReference type="Google" id="ProtNLM"/>
    </source>
</evidence>
<accession>A0A3G9J2G0</accession>
<feature type="chain" id="PRO_5039071737" description="Transglycosylase SLT domain-containing protein" evidence="2">
    <location>
        <begin position="18"/>
        <end position="325"/>
    </location>
</feature>
<dbReference type="InterPro" id="IPR043426">
    <property type="entry name" value="MltB-like"/>
</dbReference>
<dbReference type="AlphaFoldDB" id="A0A3G9J2G0"/>
<dbReference type="GO" id="GO:0008933">
    <property type="term" value="F:peptidoglycan lytic transglycosylase activity"/>
    <property type="evidence" value="ECO:0007669"/>
    <property type="project" value="TreeGrafter"/>
</dbReference>
<sequence length="325" mass="32814">MLCIAVALVAACSTTYALGVGMFERATVIVPPQPMAAATVLPAPIKVTQPPATVSKPVNVDRILTEASSLTPSGIPKAALDAYKNATRWANGQGCQMPWQILAGIGLIESNHGRAQHNTLTVQGISMPGIFGPALNGQNGFALIRDDNGDFARAEGPMQFIPSTWAVVARSATGKTPNPQNINDAALSAAAYLCHGGRNLSTSGGVLSAIFSYNHSNNYVNAVLAVMRAYGDSNVPAPLPPDPSASASASPSASASGAATAAAKPTKSTAPTGTKGTAGGTTKPTGGTSGTPQPTGTPTPTHSPTPSPTPTPKPTCNVVLGIRLC</sequence>
<dbReference type="InterPro" id="IPR023346">
    <property type="entry name" value="Lysozyme-like_dom_sf"/>
</dbReference>
<dbReference type="Proteomes" id="UP000271573">
    <property type="component" value="Chromosome"/>
</dbReference>
<reference evidence="3 4" key="1">
    <citation type="submission" date="2018-11" db="EMBL/GenBank/DDBJ databases">
        <title>Complete genome sequence of Nocardioides baekrokdamisoli strain KCTC 39748.</title>
        <authorList>
            <person name="Kang S.W."/>
            <person name="Lee K.C."/>
            <person name="Kim K.K."/>
            <person name="Kim J.S."/>
            <person name="Kim D.S."/>
            <person name="Ko S.H."/>
            <person name="Yang S.H."/>
            <person name="Shin Y.K."/>
            <person name="Lee J.S."/>
        </authorList>
    </citation>
    <scope>NUCLEOTIDE SEQUENCE [LARGE SCALE GENOMIC DNA]</scope>
    <source>
        <strain evidence="3 4">KCTC 39748</strain>
    </source>
</reference>
<organism evidence="3 4">
    <name type="scientific">Nocardioides baekrokdamisoli</name>
    <dbReference type="NCBI Taxonomy" id="1804624"/>
    <lineage>
        <taxon>Bacteria</taxon>
        <taxon>Bacillati</taxon>
        <taxon>Actinomycetota</taxon>
        <taxon>Actinomycetes</taxon>
        <taxon>Propionibacteriales</taxon>
        <taxon>Nocardioidaceae</taxon>
        <taxon>Nocardioides</taxon>
    </lineage>
</organism>
<feature type="compositionally biased region" description="Pro residues" evidence="1">
    <location>
        <begin position="295"/>
        <end position="313"/>
    </location>
</feature>
<dbReference type="SUPFAM" id="SSF53955">
    <property type="entry name" value="Lysozyme-like"/>
    <property type="match status" value="1"/>
</dbReference>
<keyword evidence="4" id="KW-1185">Reference proteome</keyword>
<keyword evidence="2" id="KW-0732">Signal</keyword>
<gene>
    <name evidence="3" type="ORF">Back2_20550</name>
</gene>
<dbReference type="PANTHER" id="PTHR30163">
    <property type="entry name" value="MEMBRANE-BOUND LYTIC MUREIN TRANSGLYCOSYLASE B"/>
    <property type="match status" value="1"/>
</dbReference>
<dbReference type="CDD" id="cd13399">
    <property type="entry name" value="Slt35-like"/>
    <property type="match status" value="1"/>
</dbReference>
<proteinExistence type="predicted"/>
<dbReference type="EMBL" id="AP019307">
    <property type="protein sequence ID" value="BBH17768.1"/>
    <property type="molecule type" value="Genomic_DNA"/>
</dbReference>
<dbReference type="GO" id="GO:0009253">
    <property type="term" value="P:peptidoglycan catabolic process"/>
    <property type="evidence" value="ECO:0007669"/>
    <property type="project" value="TreeGrafter"/>
</dbReference>
<feature type="signal peptide" evidence="2">
    <location>
        <begin position="1"/>
        <end position="17"/>
    </location>
</feature>
<evidence type="ECO:0000256" key="1">
    <source>
        <dbReference type="SAM" id="MobiDB-lite"/>
    </source>
</evidence>
<name>A0A3G9J2G0_9ACTN</name>
<evidence type="ECO:0000313" key="4">
    <source>
        <dbReference type="Proteomes" id="UP000271573"/>
    </source>
</evidence>
<evidence type="ECO:0000313" key="3">
    <source>
        <dbReference type="EMBL" id="BBH17768.1"/>
    </source>
</evidence>
<feature type="compositionally biased region" description="Low complexity" evidence="1">
    <location>
        <begin position="244"/>
        <end position="294"/>
    </location>
</feature>
<protein>
    <recommendedName>
        <fullName evidence="5">Transglycosylase SLT domain-containing protein</fullName>
    </recommendedName>
</protein>
<dbReference type="PANTHER" id="PTHR30163:SF8">
    <property type="entry name" value="LYTIC MUREIN TRANSGLYCOSYLASE"/>
    <property type="match status" value="1"/>
</dbReference>
<feature type="region of interest" description="Disordered" evidence="1">
    <location>
        <begin position="238"/>
        <end position="316"/>
    </location>
</feature>
<dbReference type="KEGG" id="nbe:Back2_20550"/>
<evidence type="ECO:0000256" key="2">
    <source>
        <dbReference type="SAM" id="SignalP"/>
    </source>
</evidence>
<dbReference type="Gene3D" id="1.10.530.10">
    <property type="match status" value="1"/>
</dbReference>